<dbReference type="AlphaFoldDB" id="A0AAV7QRZ7"/>
<name>A0AAV7QRZ7_PLEWA</name>
<keyword evidence="2" id="KW-1185">Reference proteome</keyword>
<evidence type="ECO:0000313" key="1">
    <source>
        <dbReference type="EMBL" id="KAJ1142192.1"/>
    </source>
</evidence>
<organism evidence="1 2">
    <name type="scientific">Pleurodeles waltl</name>
    <name type="common">Iberian ribbed newt</name>
    <dbReference type="NCBI Taxonomy" id="8319"/>
    <lineage>
        <taxon>Eukaryota</taxon>
        <taxon>Metazoa</taxon>
        <taxon>Chordata</taxon>
        <taxon>Craniata</taxon>
        <taxon>Vertebrata</taxon>
        <taxon>Euteleostomi</taxon>
        <taxon>Amphibia</taxon>
        <taxon>Batrachia</taxon>
        <taxon>Caudata</taxon>
        <taxon>Salamandroidea</taxon>
        <taxon>Salamandridae</taxon>
        <taxon>Pleurodelinae</taxon>
        <taxon>Pleurodeles</taxon>
    </lineage>
</organism>
<protein>
    <submittedName>
        <fullName evidence="1">Uncharacterized protein</fullName>
    </submittedName>
</protein>
<sequence length="98" mass="10245">MINNFLNQVAQLQLSPEEQGALGAPIADPEIRAAIKDLPGGVALQGWCSLRCSICRGEGVCSVGNSQEDCIVEDDWPGRGDIQVSGIAEEDTSSLSSG</sequence>
<proteinExistence type="predicted"/>
<dbReference type="Proteomes" id="UP001066276">
    <property type="component" value="Chromosome 6"/>
</dbReference>
<comment type="caution">
    <text evidence="1">The sequence shown here is derived from an EMBL/GenBank/DDBJ whole genome shotgun (WGS) entry which is preliminary data.</text>
</comment>
<gene>
    <name evidence="1" type="ORF">NDU88_008519</name>
</gene>
<reference evidence="1" key="1">
    <citation type="journal article" date="2022" name="bioRxiv">
        <title>Sequencing and chromosome-scale assembly of the giantPleurodeles waltlgenome.</title>
        <authorList>
            <person name="Brown T."/>
            <person name="Elewa A."/>
            <person name="Iarovenko S."/>
            <person name="Subramanian E."/>
            <person name="Araus A.J."/>
            <person name="Petzold A."/>
            <person name="Susuki M."/>
            <person name="Suzuki K.-i.T."/>
            <person name="Hayashi T."/>
            <person name="Toyoda A."/>
            <person name="Oliveira C."/>
            <person name="Osipova E."/>
            <person name="Leigh N.D."/>
            <person name="Simon A."/>
            <person name="Yun M.H."/>
        </authorList>
    </citation>
    <scope>NUCLEOTIDE SEQUENCE</scope>
    <source>
        <strain evidence="1">20211129_DDA</strain>
        <tissue evidence="1">Liver</tissue>
    </source>
</reference>
<accession>A0AAV7QRZ7</accession>
<dbReference type="EMBL" id="JANPWB010000010">
    <property type="protein sequence ID" value="KAJ1142192.1"/>
    <property type="molecule type" value="Genomic_DNA"/>
</dbReference>
<evidence type="ECO:0000313" key="2">
    <source>
        <dbReference type="Proteomes" id="UP001066276"/>
    </source>
</evidence>